<keyword evidence="4 8" id="KW-0812">Transmembrane</keyword>
<evidence type="ECO:0000259" key="9">
    <source>
        <dbReference type="SMART" id="SM00563"/>
    </source>
</evidence>
<dbReference type="GO" id="GO:0016740">
    <property type="term" value="F:transferase activity"/>
    <property type="evidence" value="ECO:0007669"/>
    <property type="project" value="UniProtKB-KW"/>
</dbReference>
<feature type="domain" description="Phospholipid/glycerol acyltransferase" evidence="9">
    <location>
        <begin position="364"/>
        <end position="465"/>
    </location>
</feature>
<dbReference type="AlphaFoldDB" id="A0ABC8ZME7"/>
<protein>
    <recommendedName>
        <fullName evidence="9">Phospholipid/glycerol acyltransferase domain-containing protein</fullName>
    </recommendedName>
</protein>
<feature type="transmembrane region" description="Helical" evidence="8">
    <location>
        <begin position="296"/>
        <end position="317"/>
    </location>
</feature>
<dbReference type="GO" id="GO:0016020">
    <property type="term" value="C:membrane"/>
    <property type="evidence" value="ECO:0007669"/>
    <property type="project" value="UniProtKB-SubCell"/>
</dbReference>
<evidence type="ECO:0000256" key="4">
    <source>
        <dbReference type="ARBA" id="ARBA00022692"/>
    </source>
</evidence>
<dbReference type="PANTHER" id="PTHR15486:SF0">
    <property type="entry name" value="GLYCEROL-3-PHOSPHATE ACYLTRANSFERASE 1"/>
    <property type="match status" value="1"/>
</dbReference>
<dbReference type="PANTHER" id="PTHR15486">
    <property type="entry name" value="ANCIENT UBIQUITOUS PROTEIN"/>
    <property type="match status" value="1"/>
</dbReference>
<evidence type="ECO:0000256" key="5">
    <source>
        <dbReference type="ARBA" id="ARBA00022989"/>
    </source>
</evidence>
<dbReference type="Pfam" id="PF01553">
    <property type="entry name" value="Acyltransferase"/>
    <property type="match status" value="1"/>
</dbReference>
<keyword evidence="5 8" id="KW-1133">Transmembrane helix</keyword>
<evidence type="ECO:0000313" key="10">
    <source>
        <dbReference type="EMBL" id="CAL4962487.1"/>
    </source>
</evidence>
<keyword evidence="6 8" id="KW-0472">Membrane</keyword>
<comment type="similarity">
    <text evidence="2">Belongs to the GPAT/DAPAT family.</text>
</comment>
<evidence type="ECO:0000256" key="1">
    <source>
        <dbReference type="ARBA" id="ARBA00004141"/>
    </source>
</evidence>
<comment type="subcellular location">
    <subcellularLocation>
        <location evidence="1">Membrane</location>
        <topology evidence="1">Multi-pass membrane protein</topology>
    </subcellularLocation>
</comment>
<feature type="region of interest" description="Disordered" evidence="7">
    <location>
        <begin position="39"/>
        <end position="61"/>
    </location>
</feature>
<keyword evidence="11" id="KW-1185">Reference proteome</keyword>
<dbReference type="Proteomes" id="UP001497457">
    <property type="component" value="Chromosome 19rd"/>
</dbReference>
<evidence type="ECO:0000256" key="8">
    <source>
        <dbReference type="SAM" id="Phobius"/>
    </source>
</evidence>
<dbReference type="InterPro" id="IPR056462">
    <property type="entry name" value="HAD_RAM2/GPAT1-8"/>
</dbReference>
<gene>
    <name evidence="10" type="ORF">URODEC1_LOCUS45657</name>
</gene>
<proteinExistence type="inferred from homology"/>
<reference evidence="10" key="1">
    <citation type="submission" date="2024-10" db="EMBL/GenBank/DDBJ databases">
        <authorList>
            <person name="Ryan C."/>
        </authorList>
    </citation>
    <scope>NUCLEOTIDE SEQUENCE [LARGE SCALE GENOMIC DNA]</scope>
</reference>
<sequence>MVLPAVLPKVAAQWLFTFYRAARKLRRQAIQLYYRNTAANKPSPPSAASQPPHGHAAAAAKGGATTTTTLDAAAAAAADGAVVCDMHGALLRSTSLFPYFMLVAFEGGSLLRAALLLSLYPLVWALGERRAGAVRVMAFVAFAGLRPRDADLVARAVLPKHYMEQLHAAVYGRLWMPSRRKVAVTAAPRAMSEWFLKEYMAADAVVGPDLQTVAVGRRRYFTGLLLMTEEAEMRQNVLKEAEADVGVVSSNANPADQFFVPYCKEAYVVSRESTRSGAKLPRDKYPKPLIFHDGRLAFLPTPAAMLAFFLFLPLGVILSVIRINIGIVLPYKINFAAAALFGLRFRASGMRAPAAAAGEQRRGVLYVCTHRTLVDPIMITSALQRPVPALTYSLSRLSELIAPIKTVRLTRDRARDAETMSRLLKQGDLAVCPEGTTCREPYLLRFSPLFAELADDMEPVALDAQVTSLYGTTASGHKWLDPVAFFANPAPSYRVEFLGAVPREWTRAGGRTGVEIANWVQRRLGEALGFECTGLNRRDKYMMLAGNDGVVAK</sequence>
<feature type="transmembrane region" description="Helical" evidence="8">
    <location>
        <begin position="323"/>
        <end position="343"/>
    </location>
</feature>
<evidence type="ECO:0000313" key="11">
    <source>
        <dbReference type="Proteomes" id="UP001497457"/>
    </source>
</evidence>
<evidence type="ECO:0000256" key="3">
    <source>
        <dbReference type="ARBA" id="ARBA00022679"/>
    </source>
</evidence>
<evidence type="ECO:0000256" key="7">
    <source>
        <dbReference type="SAM" id="MobiDB-lite"/>
    </source>
</evidence>
<evidence type="ECO:0000256" key="2">
    <source>
        <dbReference type="ARBA" id="ARBA00007937"/>
    </source>
</evidence>
<dbReference type="EMBL" id="OZ075129">
    <property type="protein sequence ID" value="CAL4962487.1"/>
    <property type="molecule type" value="Genomic_DNA"/>
</dbReference>
<dbReference type="Pfam" id="PF23270">
    <property type="entry name" value="HAD_RAM2_N"/>
    <property type="match status" value="1"/>
</dbReference>
<dbReference type="InterPro" id="IPR002123">
    <property type="entry name" value="Plipid/glycerol_acylTrfase"/>
</dbReference>
<accession>A0ABC8ZME7</accession>
<dbReference type="SMART" id="SM00563">
    <property type="entry name" value="PlsC"/>
    <property type="match status" value="1"/>
</dbReference>
<keyword evidence="3" id="KW-0808">Transferase</keyword>
<dbReference type="SUPFAM" id="SSF69593">
    <property type="entry name" value="Glycerol-3-phosphate (1)-acyltransferase"/>
    <property type="match status" value="1"/>
</dbReference>
<organism evidence="10 11">
    <name type="scientific">Urochloa decumbens</name>
    <dbReference type="NCBI Taxonomy" id="240449"/>
    <lineage>
        <taxon>Eukaryota</taxon>
        <taxon>Viridiplantae</taxon>
        <taxon>Streptophyta</taxon>
        <taxon>Embryophyta</taxon>
        <taxon>Tracheophyta</taxon>
        <taxon>Spermatophyta</taxon>
        <taxon>Magnoliopsida</taxon>
        <taxon>Liliopsida</taxon>
        <taxon>Poales</taxon>
        <taxon>Poaceae</taxon>
        <taxon>PACMAD clade</taxon>
        <taxon>Panicoideae</taxon>
        <taxon>Panicodae</taxon>
        <taxon>Paniceae</taxon>
        <taxon>Melinidinae</taxon>
        <taxon>Urochloa</taxon>
    </lineage>
</organism>
<evidence type="ECO:0000256" key="6">
    <source>
        <dbReference type="ARBA" id="ARBA00023136"/>
    </source>
</evidence>
<name>A0ABC8ZME7_9POAL</name>